<proteinExistence type="predicted"/>
<dbReference type="Pfam" id="PF06892">
    <property type="entry name" value="Phage_CP76"/>
    <property type="match status" value="1"/>
</dbReference>
<dbReference type="InterPro" id="IPR009679">
    <property type="entry name" value="Phage_186_CII-like"/>
</dbReference>
<accession>A0ABT3QL84</accession>
<evidence type="ECO:0000313" key="2">
    <source>
        <dbReference type="Proteomes" id="UP001301216"/>
    </source>
</evidence>
<keyword evidence="2" id="KW-1185">Reference proteome</keyword>
<evidence type="ECO:0000313" key="1">
    <source>
        <dbReference type="EMBL" id="MCX2696373.1"/>
    </source>
</evidence>
<dbReference type="RefSeq" id="WP_265983682.1">
    <property type="nucleotide sequence ID" value="NZ_JAPHAV010000001.1"/>
</dbReference>
<sequence length="155" mass="16978">MRTISEQEQRSLKSATDGAYALAGGISNILPFTRVGTSTLSKYASFNDEHHDSFMPIDVVIEVERKAQTPTIIRQAAALLGFELVAAKSVQGDEPHAPITEMDAHRVMSETMDVSRAVLAALDDNRVDAGERKLIAKEVREAMRALQDLLNKVEA</sequence>
<reference evidence="1 2" key="1">
    <citation type="submission" date="2022-11" db="EMBL/GenBank/DDBJ databases">
        <title>Brucella sp. YY2X, whole genome shotgun sequencing project.</title>
        <authorList>
            <person name="Yang Y."/>
        </authorList>
    </citation>
    <scope>NUCLEOTIDE SEQUENCE [LARGE SCALE GENOMIC DNA]</scope>
    <source>
        <strain evidence="1 2">YY2X</strain>
    </source>
</reference>
<dbReference type="EMBL" id="JAPHAV010000001">
    <property type="protein sequence ID" value="MCX2696373.1"/>
    <property type="molecule type" value="Genomic_DNA"/>
</dbReference>
<organism evidence="1 2">
    <name type="scientific">Ochrobactrum chromiisoli</name>
    <dbReference type="NCBI Taxonomy" id="2993941"/>
    <lineage>
        <taxon>Bacteria</taxon>
        <taxon>Pseudomonadati</taxon>
        <taxon>Pseudomonadota</taxon>
        <taxon>Alphaproteobacteria</taxon>
        <taxon>Hyphomicrobiales</taxon>
        <taxon>Brucellaceae</taxon>
        <taxon>Brucella/Ochrobactrum group</taxon>
        <taxon>Ochrobactrum</taxon>
    </lineage>
</organism>
<protein>
    <submittedName>
        <fullName evidence="1">Uncharacterized protein</fullName>
    </submittedName>
</protein>
<gene>
    <name evidence="1" type="ORF">OPR82_06225</name>
</gene>
<dbReference type="Proteomes" id="UP001301216">
    <property type="component" value="Unassembled WGS sequence"/>
</dbReference>
<name>A0ABT3QL84_9HYPH</name>
<comment type="caution">
    <text evidence="1">The sequence shown here is derived from an EMBL/GenBank/DDBJ whole genome shotgun (WGS) entry which is preliminary data.</text>
</comment>